<dbReference type="SMART" id="SM00563">
    <property type="entry name" value="PlsC"/>
    <property type="match status" value="1"/>
</dbReference>
<dbReference type="PANTHER" id="PTHR10434">
    <property type="entry name" value="1-ACYL-SN-GLYCEROL-3-PHOSPHATE ACYLTRANSFERASE"/>
    <property type="match status" value="1"/>
</dbReference>
<sequence length="256" mass="29268">MYPFYIWDRPSVVKVTNWMFFVCFNLGGLFFNRSWKCVVLNELPEDHKKKTRIYMFNHLSSSDPFLVTTIGMKVPMICTYKDSIHKIPTTGRTMKLSGHLAIQFMYDKANDRKIPVRDSVKKLMQVRCAYMHTKLKCVQDCKAAMDDGFNVCVYPEGKRSRDGVLQEFKDGFFRFAVEHGVEIQPCAISNSAALWPLKSTFLIGSGVAYINIGKPISPEGKTIEELKHATRKAIYDALKACPTFNPELETVPELED</sequence>
<dbReference type="VEuPathDB" id="PiroplasmaDB:BOVATA_023020"/>
<dbReference type="PANTHER" id="PTHR10434:SF11">
    <property type="entry name" value="1-ACYL-SN-GLYCEROL-3-PHOSPHATE ACYLTRANSFERASE"/>
    <property type="match status" value="1"/>
</dbReference>
<dbReference type="AlphaFoldDB" id="A0A2H6KCW9"/>
<dbReference type="Pfam" id="PF01553">
    <property type="entry name" value="Acyltransferase"/>
    <property type="match status" value="1"/>
</dbReference>
<accession>A0A2H6KCW9</accession>
<evidence type="ECO:0000313" key="4">
    <source>
        <dbReference type="EMBL" id="GBE60809.1"/>
    </source>
</evidence>
<dbReference type="InterPro" id="IPR002123">
    <property type="entry name" value="Plipid/glycerol_acylTrfase"/>
</dbReference>
<keyword evidence="1 4" id="KW-0808">Transferase</keyword>
<protein>
    <submittedName>
        <fullName evidence="4">Acyltransferase domain-containing protein</fullName>
    </submittedName>
</protein>
<dbReference type="SUPFAM" id="SSF69593">
    <property type="entry name" value="Glycerol-3-phosphate (1)-acyltransferase"/>
    <property type="match status" value="1"/>
</dbReference>
<reference evidence="4 5" key="1">
    <citation type="journal article" date="2017" name="BMC Genomics">
        <title>Whole-genome assembly of Babesia ovata and comparative genomics between closely related pathogens.</title>
        <authorList>
            <person name="Yamagishi J."/>
            <person name="Asada M."/>
            <person name="Hakimi H."/>
            <person name="Tanaka T.Q."/>
            <person name="Sugimoto C."/>
            <person name="Kawazu S."/>
        </authorList>
    </citation>
    <scope>NUCLEOTIDE SEQUENCE [LARGE SCALE GENOMIC DNA]</scope>
    <source>
        <strain evidence="4 5">Miyake</strain>
    </source>
</reference>
<keyword evidence="5" id="KW-1185">Reference proteome</keyword>
<keyword evidence="2 4" id="KW-0012">Acyltransferase</keyword>
<dbReference type="Proteomes" id="UP000236319">
    <property type="component" value="Unassembled WGS sequence"/>
</dbReference>
<proteinExistence type="predicted"/>
<dbReference type="GO" id="GO:0003841">
    <property type="term" value="F:1-acylglycerol-3-phosphate O-acyltransferase activity"/>
    <property type="evidence" value="ECO:0007669"/>
    <property type="project" value="TreeGrafter"/>
</dbReference>
<dbReference type="OrthoDB" id="417078at2759"/>
<organism evidence="4 5">
    <name type="scientific">Babesia ovata</name>
    <dbReference type="NCBI Taxonomy" id="189622"/>
    <lineage>
        <taxon>Eukaryota</taxon>
        <taxon>Sar</taxon>
        <taxon>Alveolata</taxon>
        <taxon>Apicomplexa</taxon>
        <taxon>Aconoidasida</taxon>
        <taxon>Piroplasmida</taxon>
        <taxon>Babesiidae</taxon>
        <taxon>Babesia</taxon>
    </lineage>
</organism>
<dbReference type="EMBL" id="BDSA01000002">
    <property type="protein sequence ID" value="GBE60809.1"/>
    <property type="molecule type" value="Genomic_DNA"/>
</dbReference>
<dbReference type="RefSeq" id="XP_028867052.1">
    <property type="nucleotide sequence ID" value="XM_029011219.1"/>
</dbReference>
<dbReference type="CDD" id="cd07989">
    <property type="entry name" value="LPLAT_AGPAT-like"/>
    <property type="match status" value="1"/>
</dbReference>
<gene>
    <name evidence="4" type="ORF">BOVATA_023020</name>
</gene>
<dbReference type="GO" id="GO:0005783">
    <property type="term" value="C:endoplasmic reticulum"/>
    <property type="evidence" value="ECO:0007669"/>
    <property type="project" value="TreeGrafter"/>
</dbReference>
<name>A0A2H6KCW9_9APIC</name>
<feature type="domain" description="Phospholipid/glycerol acyltransferase" evidence="3">
    <location>
        <begin position="52"/>
        <end position="191"/>
    </location>
</feature>
<dbReference type="GeneID" id="39874579"/>
<dbReference type="GO" id="GO:0006654">
    <property type="term" value="P:phosphatidic acid biosynthetic process"/>
    <property type="evidence" value="ECO:0007669"/>
    <property type="project" value="TreeGrafter"/>
</dbReference>
<comment type="caution">
    <text evidence="4">The sequence shown here is derived from an EMBL/GenBank/DDBJ whole genome shotgun (WGS) entry which is preliminary data.</text>
</comment>
<evidence type="ECO:0000259" key="3">
    <source>
        <dbReference type="SMART" id="SM00563"/>
    </source>
</evidence>
<evidence type="ECO:0000313" key="5">
    <source>
        <dbReference type="Proteomes" id="UP000236319"/>
    </source>
</evidence>
<evidence type="ECO:0000256" key="1">
    <source>
        <dbReference type="ARBA" id="ARBA00022679"/>
    </source>
</evidence>
<evidence type="ECO:0000256" key="2">
    <source>
        <dbReference type="ARBA" id="ARBA00023315"/>
    </source>
</evidence>